<keyword evidence="3" id="KW-1185">Reference proteome</keyword>
<reference evidence="2" key="1">
    <citation type="submission" date="2016-03" db="EMBL/GenBank/DDBJ databases">
        <title>Mechanisms controlling the formation of the plant cell surface in tip-growing cells are functionally conserved among land plants.</title>
        <authorList>
            <person name="Honkanen S."/>
            <person name="Jones V.A."/>
            <person name="Morieri G."/>
            <person name="Champion C."/>
            <person name="Hetherington A.J."/>
            <person name="Kelly S."/>
            <person name="Saint-Marcoux D."/>
            <person name="Proust H."/>
            <person name="Prescott H."/>
            <person name="Dolan L."/>
        </authorList>
    </citation>
    <scope>NUCLEOTIDE SEQUENCE [LARGE SCALE GENOMIC DNA]</scope>
    <source>
        <tissue evidence="2">Whole gametophyte</tissue>
    </source>
</reference>
<gene>
    <name evidence="2" type="ORF">AXG93_4530s1250</name>
</gene>
<evidence type="ECO:0000313" key="3">
    <source>
        <dbReference type="Proteomes" id="UP000077202"/>
    </source>
</evidence>
<sequence>MKFPLEREIFGLEYEGALGENEVVSEDDEIKSAQPSAAINIPDEAIEESPTKRRRKVTTPSASEDVVRLHSGNWKDGYGEINATFMSGVFEDDGV</sequence>
<evidence type="ECO:0000313" key="2">
    <source>
        <dbReference type="EMBL" id="OAE24423.1"/>
    </source>
</evidence>
<name>A0A176VVH9_MARPO</name>
<feature type="region of interest" description="Disordered" evidence="1">
    <location>
        <begin position="26"/>
        <end position="64"/>
    </location>
</feature>
<evidence type="ECO:0000256" key="1">
    <source>
        <dbReference type="SAM" id="MobiDB-lite"/>
    </source>
</evidence>
<proteinExistence type="predicted"/>
<comment type="caution">
    <text evidence="2">The sequence shown here is derived from an EMBL/GenBank/DDBJ whole genome shotgun (WGS) entry which is preliminary data.</text>
</comment>
<dbReference type="AlphaFoldDB" id="A0A176VVH9"/>
<accession>A0A176VVH9</accession>
<dbReference type="EMBL" id="LVLJ01002607">
    <property type="protein sequence ID" value="OAE24423.1"/>
    <property type="molecule type" value="Genomic_DNA"/>
</dbReference>
<protein>
    <submittedName>
        <fullName evidence="2">Uncharacterized protein</fullName>
    </submittedName>
</protein>
<organism evidence="2 3">
    <name type="scientific">Marchantia polymorpha subsp. ruderalis</name>
    <dbReference type="NCBI Taxonomy" id="1480154"/>
    <lineage>
        <taxon>Eukaryota</taxon>
        <taxon>Viridiplantae</taxon>
        <taxon>Streptophyta</taxon>
        <taxon>Embryophyta</taxon>
        <taxon>Marchantiophyta</taxon>
        <taxon>Marchantiopsida</taxon>
        <taxon>Marchantiidae</taxon>
        <taxon>Marchantiales</taxon>
        <taxon>Marchantiaceae</taxon>
        <taxon>Marchantia</taxon>
    </lineage>
</organism>
<dbReference type="Proteomes" id="UP000077202">
    <property type="component" value="Unassembled WGS sequence"/>
</dbReference>